<evidence type="ECO:0000256" key="5">
    <source>
        <dbReference type="ARBA" id="ARBA00022857"/>
    </source>
</evidence>
<keyword evidence="5 8" id="KW-0521">NADP</keyword>
<dbReference type="PANTHER" id="PTHR48069">
    <property type="entry name" value="DIHYDROFOLATE REDUCTASE"/>
    <property type="match status" value="1"/>
</dbReference>
<dbReference type="Gene3D" id="3.40.430.10">
    <property type="entry name" value="Dihydrofolate Reductase, subunit A"/>
    <property type="match status" value="1"/>
</dbReference>
<dbReference type="CDD" id="cd00209">
    <property type="entry name" value="DHFR"/>
    <property type="match status" value="1"/>
</dbReference>
<dbReference type="SUPFAM" id="SSF53597">
    <property type="entry name" value="Dihydrofolate reductase-like"/>
    <property type="match status" value="1"/>
</dbReference>
<evidence type="ECO:0000256" key="3">
    <source>
        <dbReference type="ARBA" id="ARBA00012856"/>
    </source>
</evidence>
<dbReference type="NCBIfam" id="NF008037">
    <property type="entry name" value="PRK10769.1"/>
    <property type="match status" value="1"/>
</dbReference>
<dbReference type="EMBL" id="QEPW01000001">
    <property type="protein sequence ID" value="RDE99271.1"/>
    <property type="molecule type" value="Genomic_DNA"/>
</dbReference>
<evidence type="ECO:0000256" key="8">
    <source>
        <dbReference type="PIRNR" id="PIRNR000194"/>
    </source>
</evidence>
<comment type="caution">
    <text evidence="11">The sequence shown here is derived from an EMBL/GenBank/DDBJ whole genome shotgun (WGS) entry which is preliminary data.</text>
</comment>
<evidence type="ECO:0000256" key="9">
    <source>
        <dbReference type="RuleBase" id="RU004474"/>
    </source>
</evidence>
<evidence type="ECO:0000256" key="4">
    <source>
        <dbReference type="ARBA" id="ARBA00022563"/>
    </source>
</evidence>
<organism evidence="11 12">
    <name type="scientific">Haemophilus parainfluenzae</name>
    <dbReference type="NCBI Taxonomy" id="729"/>
    <lineage>
        <taxon>Bacteria</taxon>
        <taxon>Pseudomonadati</taxon>
        <taxon>Pseudomonadota</taxon>
        <taxon>Gammaproteobacteria</taxon>
        <taxon>Pasteurellales</taxon>
        <taxon>Pasteurellaceae</taxon>
        <taxon>Haemophilus</taxon>
    </lineage>
</organism>
<sequence>MTLSLIVATTKNNVIGKDNQMPWHLPADLAWFRKNTTGKPVIMGRKTFESIGRPLPKRTNIVLSRTPYEHEGVIWKENFESAVDFVKEFDEIMLIGGGELFKQYLPKADKLYLTQIQADIDGDTFFPEINWSEWNIEFEEYRQADADNPYDCRFFILQRKRNNLKA</sequence>
<evidence type="ECO:0000313" key="12">
    <source>
        <dbReference type="Proteomes" id="UP000253910"/>
    </source>
</evidence>
<comment type="function">
    <text evidence="7 8">Key enzyme in folate metabolism. Catalyzes an essential reaction for de novo glycine and purine synthesis, and for DNA precursor synthesis.</text>
</comment>
<dbReference type="PRINTS" id="PR00070">
    <property type="entry name" value="DHFR"/>
</dbReference>
<dbReference type="AlphaFoldDB" id="A0A369Z2X2"/>
<reference evidence="11 12" key="1">
    <citation type="submission" date="2018-05" db="EMBL/GenBank/DDBJ databases">
        <title>Draft Genome Sequences for a Diverse set of 7 Haemophilus Species.</title>
        <authorList>
            <person name="Nichols M."/>
            <person name="Topaz N."/>
            <person name="Wang X."/>
            <person name="Wang X."/>
            <person name="Boxrud D."/>
        </authorList>
    </citation>
    <scope>NUCLEOTIDE SEQUENCE [LARGE SCALE GENOMIC DNA]</scope>
    <source>
        <strain evidence="11 12">C2008001710</strain>
    </source>
</reference>
<keyword evidence="6 8" id="KW-0560">Oxidoreductase</keyword>
<feature type="domain" description="DHFR" evidence="10">
    <location>
        <begin position="2"/>
        <end position="159"/>
    </location>
</feature>
<keyword evidence="4 8" id="KW-0554">One-carbon metabolism</keyword>
<dbReference type="InterPro" id="IPR024072">
    <property type="entry name" value="DHFR-like_dom_sf"/>
</dbReference>
<dbReference type="GO" id="GO:0046655">
    <property type="term" value="P:folic acid metabolic process"/>
    <property type="evidence" value="ECO:0007669"/>
    <property type="project" value="TreeGrafter"/>
</dbReference>
<comment type="catalytic activity">
    <reaction evidence="8">
        <text>(6S)-5,6,7,8-tetrahydrofolate + NADP(+) = 7,8-dihydrofolate + NADPH + H(+)</text>
        <dbReference type="Rhea" id="RHEA:15009"/>
        <dbReference type="ChEBI" id="CHEBI:15378"/>
        <dbReference type="ChEBI" id="CHEBI:57451"/>
        <dbReference type="ChEBI" id="CHEBI:57453"/>
        <dbReference type="ChEBI" id="CHEBI:57783"/>
        <dbReference type="ChEBI" id="CHEBI:58349"/>
        <dbReference type="EC" id="1.5.1.3"/>
    </reaction>
</comment>
<dbReference type="InterPro" id="IPR001796">
    <property type="entry name" value="DHFR_dom"/>
</dbReference>
<dbReference type="GO" id="GO:0006730">
    <property type="term" value="P:one-carbon metabolic process"/>
    <property type="evidence" value="ECO:0007669"/>
    <property type="project" value="UniProtKB-KW"/>
</dbReference>
<evidence type="ECO:0000259" key="10">
    <source>
        <dbReference type="PROSITE" id="PS51330"/>
    </source>
</evidence>
<gene>
    <name evidence="11" type="ORF">DPV87_00145</name>
</gene>
<dbReference type="GO" id="GO:0070401">
    <property type="term" value="F:NADP+ binding"/>
    <property type="evidence" value="ECO:0007669"/>
    <property type="project" value="UniProtKB-ARBA"/>
</dbReference>
<dbReference type="InterPro" id="IPR017925">
    <property type="entry name" value="DHFR_CS"/>
</dbReference>
<dbReference type="GO" id="GO:0046654">
    <property type="term" value="P:tetrahydrofolate biosynthetic process"/>
    <property type="evidence" value="ECO:0007669"/>
    <property type="project" value="UniProtKB-UniPathway"/>
</dbReference>
<comment type="pathway">
    <text evidence="1 8">Cofactor biosynthesis; tetrahydrofolate biosynthesis; 5,6,7,8-tetrahydrofolate from 7,8-dihydrofolate: step 1/1.</text>
</comment>
<dbReference type="RefSeq" id="WP_111314729.1">
    <property type="nucleotide sequence ID" value="NZ_QEPW01000001.1"/>
</dbReference>
<dbReference type="GO" id="GO:0004146">
    <property type="term" value="F:dihydrofolate reductase activity"/>
    <property type="evidence" value="ECO:0007669"/>
    <property type="project" value="UniProtKB-EC"/>
</dbReference>
<evidence type="ECO:0000256" key="6">
    <source>
        <dbReference type="ARBA" id="ARBA00023002"/>
    </source>
</evidence>
<dbReference type="PIRSF" id="PIRSF000194">
    <property type="entry name" value="DHFR"/>
    <property type="match status" value="1"/>
</dbReference>
<evidence type="ECO:0000256" key="7">
    <source>
        <dbReference type="ARBA" id="ARBA00025067"/>
    </source>
</evidence>
<dbReference type="Proteomes" id="UP000253910">
    <property type="component" value="Unassembled WGS sequence"/>
</dbReference>
<dbReference type="GO" id="GO:0046452">
    <property type="term" value="P:dihydrofolate metabolic process"/>
    <property type="evidence" value="ECO:0007669"/>
    <property type="project" value="TreeGrafter"/>
</dbReference>
<dbReference type="InterPro" id="IPR012259">
    <property type="entry name" value="DHFR"/>
</dbReference>
<proteinExistence type="inferred from homology"/>
<protein>
    <recommendedName>
        <fullName evidence="3 8">Dihydrofolate reductase</fullName>
        <ecNumber evidence="3 8">1.5.1.3</ecNumber>
    </recommendedName>
</protein>
<dbReference type="EC" id="1.5.1.3" evidence="3 8"/>
<evidence type="ECO:0000256" key="2">
    <source>
        <dbReference type="ARBA" id="ARBA00009539"/>
    </source>
</evidence>
<accession>A0A369Z2X2</accession>
<dbReference type="Pfam" id="PF00186">
    <property type="entry name" value="DHFR_1"/>
    <property type="match status" value="1"/>
</dbReference>
<dbReference type="PANTHER" id="PTHR48069:SF3">
    <property type="entry name" value="DIHYDROFOLATE REDUCTASE"/>
    <property type="match status" value="1"/>
</dbReference>
<dbReference type="UniPathway" id="UPA00077">
    <property type="reaction ID" value="UER00158"/>
</dbReference>
<evidence type="ECO:0000256" key="1">
    <source>
        <dbReference type="ARBA" id="ARBA00004903"/>
    </source>
</evidence>
<dbReference type="PROSITE" id="PS51330">
    <property type="entry name" value="DHFR_2"/>
    <property type="match status" value="1"/>
</dbReference>
<dbReference type="GO" id="GO:0005829">
    <property type="term" value="C:cytosol"/>
    <property type="evidence" value="ECO:0007669"/>
    <property type="project" value="TreeGrafter"/>
</dbReference>
<name>A0A369Z2X2_HAEPA</name>
<comment type="similarity">
    <text evidence="2 8 9">Belongs to the dihydrofolate reductase family.</text>
</comment>
<evidence type="ECO:0000313" key="11">
    <source>
        <dbReference type="EMBL" id="RDE99271.1"/>
    </source>
</evidence>
<dbReference type="PROSITE" id="PS00075">
    <property type="entry name" value="DHFR_1"/>
    <property type="match status" value="1"/>
</dbReference>
<dbReference type="FunFam" id="3.40.430.10:FF:000001">
    <property type="entry name" value="Dihydrofolate reductase"/>
    <property type="match status" value="1"/>
</dbReference>